<dbReference type="EMBL" id="QLAG01000015">
    <property type="protein sequence ID" value="TLX62982.1"/>
    <property type="molecule type" value="Genomic_DNA"/>
</dbReference>
<evidence type="ECO:0000256" key="2">
    <source>
        <dbReference type="PIRSR" id="PIRSR613078-2"/>
    </source>
</evidence>
<name>A0A5R9QDW8_9GAMM</name>
<dbReference type="PANTHER" id="PTHR48100">
    <property type="entry name" value="BROAD-SPECIFICITY PHOSPHATASE YOR283W-RELATED"/>
    <property type="match status" value="1"/>
</dbReference>
<evidence type="ECO:0000313" key="4">
    <source>
        <dbReference type="Proteomes" id="UP000306753"/>
    </source>
</evidence>
<dbReference type="SMART" id="SM00855">
    <property type="entry name" value="PGAM"/>
    <property type="match status" value="1"/>
</dbReference>
<sequence>MSLIELLRHGETERGGGFRGSLDDALTPAGWQQMRCSIRNAGPWDVLVTSPLQRCAAFARVLADERRLPLEVHADLRELHFGEWEGRSAVELMETAADDLGHFWRDPYRFTPPGGEPLVAFERRVLGALAELRGRHAGRRLLLITHAGAMRLLLARAQGLPRERLLEVVVGHGELHRLEDRFHAPA</sequence>
<dbReference type="CDD" id="cd07067">
    <property type="entry name" value="HP_PGM_like"/>
    <property type="match status" value="1"/>
</dbReference>
<dbReference type="GO" id="GO:0016791">
    <property type="term" value="F:phosphatase activity"/>
    <property type="evidence" value="ECO:0007669"/>
    <property type="project" value="TreeGrafter"/>
</dbReference>
<feature type="active site" description="Tele-phosphohistidine intermediate" evidence="1">
    <location>
        <position position="9"/>
    </location>
</feature>
<proteinExistence type="predicted"/>
<dbReference type="Proteomes" id="UP000306753">
    <property type="component" value="Unassembled WGS sequence"/>
</dbReference>
<dbReference type="Gene3D" id="3.40.50.1240">
    <property type="entry name" value="Phosphoglycerate mutase-like"/>
    <property type="match status" value="1"/>
</dbReference>
<dbReference type="GO" id="GO:0005737">
    <property type="term" value="C:cytoplasm"/>
    <property type="evidence" value="ECO:0007669"/>
    <property type="project" value="TreeGrafter"/>
</dbReference>
<evidence type="ECO:0000313" key="3">
    <source>
        <dbReference type="EMBL" id="TLX62982.1"/>
    </source>
</evidence>
<dbReference type="PIRSF" id="PIRSF000709">
    <property type="entry name" value="6PFK_2-Ptase"/>
    <property type="match status" value="1"/>
</dbReference>
<accession>A0A5R9QDW8</accession>
<dbReference type="InterPro" id="IPR013078">
    <property type="entry name" value="His_Pase_superF_clade-1"/>
</dbReference>
<evidence type="ECO:0000256" key="1">
    <source>
        <dbReference type="PIRSR" id="PIRSR613078-1"/>
    </source>
</evidence>
<dbReference type="Pfam" id="PF00300">
    <property type="entry name" value="His_Phos_1"/>
    <property type="match status" value="1"/>
</dbReference>
<reference evidence="3 4" key="1">
    <citation type="journal article" date="2017" name="Eur. J. Clin. Microbiol. Infect. Dis.">
        <title>Uncommonly isolated clinical Pseudomonas: identification and phylogenetic assignation.</title>
        <authorList>
            <person name="Mulet M."/>
            <person name="Gomila M."/>
            <person name="Ramirez A."/>
            <person name="Cardew S."/>
            <person name="Moore E.R."/>
            <person name="Lalucat J."/>
            <person name="Garcia-Valdes E."/>
        </authorList>
    </citation>
    <scope>NUCLEOTIDE SEQUENCE [LARGE SCALE GENOMIC DNA]</scope>
    <source>
        <strain evidence="3 4">SD129</strain>
    </source>
</reference>
<dbReference type="InterPro" id="IPR029033">
    <property type="entry name" value="His_PPase_superfam"/>
</dbReference>
<comment type="caution">
    <text evidence="3">The sequence shown here is derived from an EMBL/GenBank/DDBJ whole genome shotgun (WGS) entry which is preliminary data.</text>
</comment>
<organism evidence="3 4">
    <name type="scientific">Stutzerimonas nosocomialis</name>
    <dbReference type="NCBI Taxonomy" id="1056496"/>
    <lineage>
        <taxon>Bacteria</taxon>
        <taxon>Pseudomonadati</taxon>
        <taxon>Pseudomonadota</taxon>
        <taxon>Gammaproteobacteria</taxon>
        <taxon>Pseudomonadales</taxon>
        <taxon>Pseudomonadaceae</taxon>
        <taxon>Stutzerimonas</taxon>
    </lineage>
</organism>
<dbReference type="InterPro" id="IPR050275">
    <property type="entry name" value="PGM_Phosphatase"/>
</dbReference>
<feature type="binding site" evidence="2">
    <location>
        <position position="54"/>
    </location>
    <ligand>
        <name>substrate</name>
    </ligand>
</feature>
<keyword evidence="4" id="KW-1185">Reference proteome</keyword>
<dbReference type="AlphaFoldDB" id="A0A5R9QDW8"/>
<feature type="active site" description="Proton donor/acceptor" evidence="1">
    <location>
        <position position="78"/>
    </location>
</feature>
<gene>
    <name evidence="3" type="ORF">DN820_13240</name>
</gene>
<dbReference type="SUPFAM" id="SSF53254">
    <property type="entry name" value="Phosphoglycerate mutase-like"/>
    <property type="match status" value="1"/>
</dbReference>
<dbReference type="PANTHER" id="PTHR48100:SF1">
    <property type="entry name" value="HISTIDINE PHOSPHATASE FAMILY PROTEIN-RELATED"/>
    <property type="match status" value="1"/>
</dbReference>
<protein>
    <submittedName>
        <fullName evidence="3">Histidine phosphatase family protein</fullName>
    </submittedName>
</protein>
<dbReference type="RefSeq" id="WP_138411958.1">
    <property type="nucleotide sequence ID" value="NZ_QLAG01000015.1"/>
</dbReference>